<feature type="region of interest" description="Disordered" evidence="7">
    <location>
        <begin position="397"/>
        <end position="524"/>
    </location>
</feature>
<dbReference type="Gene3D" id="1.10.150.50">
    <property type="entry name" value="Transcription Factor, Ets-1"/>
    <property type="match status" value="1"/>
</dbReference>
<dbReference type="AlphaFoldDB" id="F2U962"/>
<feature type="signal peptide" evidence="9">
    <location>
        <begin position="1"/>
        <end position="25"/>
    </location>
</feature>
<evidence type="ECO:0000256" key="4">
    <source>
        <dbReference type="ARBA" id="ARBA00022729"/>
    </source>
</evidence>
<keyword evidence="8" id="KW-0472">Membrane</keyword>
<evidence type="ECO:0000256" key="9">
    <source>
        <dbReference type="SAM" id="SignalP"/>
    </source>
</evidence>
<evidence type="ECO:0000256" key="5">
    <source>
        <dbReference type="ARBA" id="ARBA00022837"/>
    </source>
</evidence>
<dbReference type="GO" id="GO:0002115">
    <property type="term" value="P:store-operated calcium entry"/>
    <property type="evidence" value="ECO:0007669"/>
    <property type="project" value="TreeGrafter"/>
</dbReference>
<dbReference type="InterPro" id="IPR037608">
    <property type="entry name" value="STIM1/2"/>
</dbReference>
<dbReference type="InterPro" id="IPR001660">
    <property type="entry name" value="SAM"/>
</dbReference>
<dbReference type="OrthoDB" id="9986177at2759"/>
<keyword evidence="2" id="KW-0109">Calcium transport</keyword>
<gene>
    <name evidence="11" type="ORF">PTSG_04978</name>
</gene>
<dbReference type="STRING" id="946362.F2U962"/>
<evidence type="ECO:0000313" key="11">
    <source>
        <dbReference type="EMBL" id="EGD73265.1"/>
    </source>
</evidence>
<dbReference type="InParanoid" id="F2U962"/>
<feature type="compositionally biased region" description="Low complexity" evidence="7">
    <location>
        <begin position="397"/>
        <end position="410"/>
    </location>
</feature>
<dbReference type="Pfam" id="PF07647">
    <property type="entry name" value="SAM_2"/>
    <property type="match status" value="1"/>
</dbReference>
<dbReference type="PANTHER" id="PTHR15136">
    <property type="entry name" value="STROMAL INTERACTION MOLECULE HOMOLOG"/>
    <property type="match status" value="1"/>
</dbReference>
<dbReference type="Gene3D" id="1.10.287.3550">
    <property type="match status" value="1"/>
</dbReference>
<evidence type="ECO:0000259" key="10">
    <source>
        <dbReference type="PROSITE" id="PS50222"/>
    </source>
</evidence>
<keyword evidence="8" id="KW-1133">Transmembrane helix</keyword>
<accession>F2U962</accession>
<evidence type="ECO:0000256" key="1">
    <source>
        <dbReference type="ARBA" id="ARBA00022448"/>
    </source>
</evidence>
<keyword evidence="1" id="KW-0813">Transport</keyword>
<dbReference type="GO" id="GO:0005886">
    <property type="term" value="C:plasma membrane"/>
    <property type="evidence" value="ECO:0007669"/>
    <property type="project" value="TreeGrafter"/>
</dbReference>
<keyword evidence="3" id="KW-0479">Metal-binding</keyword>
<evidence type="ECO:0000256" key="7">
    <source>
        <dbReference type="SAM" id="MobiDB-lite"/>
    </source>
</evidence>
<dbReference type="RefSeq" id="XP_004994296.1">
    <property type="nucleotide sequence ID" value="XM_004994239.1"/>
</dbReference>
<dbReference type="Pfam" id="PF16533">
    <property type="entry name" value="SOAR"/>
    <property type="match status" value="1"/>
</dbReference>
<sequence>MLRARRTMWVLVLVLVFIALLLGTAQVDAGNGAPKGQSEQEESWIHRLMDLVDDDKDGSITIRETQDVINKELMGTHHTVEEFHKGDDERDEGELLTEWRSNPIRQWTTDQVAEWVRGLELDSCVDSVLKYKLTGKDLAHLAVSHDTIEKLCGSKEDRQRLKLRSLDAVLFGPGPDNTRLSYIITVGAVGVSVLLLLVVGYYDSKTKRLNSELKRVAKEASAITDLEGKVEQYEATLSEDAGRTQKELQSMSEESAKAKDEADGLRSEMKRLRDHQKTLRTKLKDLLQQSYEQETQLLTLVKELTQQRKQQARREAEKLDAQRRSVFGVLRLANSVRPSQCETEMHSVLELYELLGQVAKERSERWTRLQKAVGFRLVTSPRASTSALAATILTSSSSSLPATAAASPPTQKKGANPRRTASTPSGRTRSSNSTSSARGGDDDADDDGHGDGGAGQQQQQQQRFHTLPHRLHHHRHHHHHDNDGNGGKGKGSPLANGSGAVDACAGDDGDSNPAILVSSPHATS</sequence>
<dbReference type="GO" id="GO:0006874">
    <property type="term" value="P:intracellular calcium ion homeostasis"/>
    <property type="evidence" value="ECO:0007669"/>
    <property type="project" value="TreeGrafter"/>
</dbReference>
<evidence type="ECO:0000256" key="6">
    <source>
        <dbReference type="ARBA" id="ARBA00023065"/>
    </source>
</evidence>
<dbReference type="Proteomes" id="UP000007799">
    <property type="component" value="Unassembled WGS sequence"/>
</dbReference>
<evidence type="ECO:0000256" key="3">
    <source>
        <dbReference type="ARBA" id="ARBA00022723"/>
    </source>
</evidence>
<dbReference type="OMA" id="RRENKFH"/>
<dbReference type="KEGG" id="sre:PTSG_04978"/>
<feature type="region of interest" description="Disordered" evidence="7">
    <location>
        <begin position="237"/>
        <end position="267"/>
    </location>
</feature>
<dbReference type="GO" id="GO:0005783">
    <property type="term" value="C:endoplasmic reticulum"/>
    <property type="evidence" value="ECO:0007669"/>
    <property type="project" value="TreeGrafter"/>
</dbReference>
<reference evidence="11" key="1">
    <citation type="submission" date="2009-08" db="EMBL/GenBank/DDBJ databases">
        <title>Annotation of Salpingoeca rosetta.</title>
        <authorList>
            <consortium name="The Broad Institute Genome Sequencing Platform"/>
            <person name="Russ C."/>
            <person name="Cuomo C."/>
            <person name="Burger G."/>
            <person name="Gray M.W."/>
            <person name="Holland P.W.H."/>
            <person name="King N."/>
            <person name="Lang F.B.F."/>
            <person name="Roger A.J."/>
            <person name="Ruiz-Trillo I."/>
            <person name="Young S.K."/>
            <person name="Zeng Q."/>
            <person name="Gargeya S."/>
            <person name="Alvarado L."/>
            <person name="Berlin A."/>
            <person name="Chapman S.B."/>
            <person name="Chen Z."/>
            <person name="Freedman E."/>
            <person name="Gellesch M."/>
            <person name="Goldberg J."/>
            <person name="Griggs A."/>
            <person name="Gujja S."/>
            <person name="Heilman E."/>
            <person name="Heiman D."/>
            <person name="Howarth C."/>
            <person name="Mehta T."/>
            <person name="Neiman D."/>
            <person name="Pearson M."/>
            <person name="Roberts A."/>
            <person name="Saif S."/>
            <person name="Shea T."/>
            <person name="Shenoy N."/>
            <person name="Sisk P."/>
            <person name="Stolte C."/>
            <person name="Sykes S."/>
            <person name="White J."/>
            <person name="Yandava C."/>
            <person name="Haas B."/>
            <person name="Nusbaum C."/>
            <person name="Birren B."/>
        </authorList>
    </citation>
    <scope>NUCLEOTIDE SEQUENCE [LARGE SCALE GENOMIC DNA]</scope>
    <source>
        <strain evidence="11">ATCC 50818</strain>
    </source>
</reference>
<feature type="compositionally biased region" description="Basic residues" evidence="7">
    <location>
        <begin position="466"/>
        <end position="479"/>
    </location>
</feature>
<feature type="compositionally biased region" description="Low complexity" evidence="7">
    <location>
        <begin position="422"/>
        <end position="438"/>
    </location>
</feature>
<dbReference type="InterPro" id="IPR032393">
    <property type="entry name" value="SOAR_STIM1/2"/>
</dbReference>
<dbReference type="InterPro" id="IPR013761">
    <property type="entry name" value="SAM/pointed_sf"/>
</dbReference>
<protein>
    <recommendedName>
        <fullName evidence="10">EF-hand domain-containing protein</fullName>
    </recommendedName>
</protein>
<dbReference type="EMBL" id="GL832965">
    <property type="protein sequence ID" value="EGD73265.1"/>
    <property type="molecule type" value="Genomic_DNA"/>
</dbReference>
<feature type="compositionally biased region" description="Basic and acidic residues" evidence="7">
    <location>
        <begin position="254"/>
        <end position="267"/>
    </location>
</feature>
<dbReference type="PANTHER" id="PTHR15136:SF5">
    <property type="entry name" value="STROMAL INTERACTION MOLECULE HOMOLOG"/>
    <property type="match status" value="1"/>
</dbReference>
<evidence type="ECO:0000313" key="12">
    <source>
        <dbReference type="Proteomes" id="UP000007799"/>
    </source>
</evidence>
<dbReference type="eggNOG" id="KOG4403">
    <property type="taxonomic scope" value="Eukaryota"/>
</dbReference>
<dbReference type="SUPFAM" id="SSF47769">
    <property type="entry name" value="SAM/Pointed domain"/>
    <property type="match status" value="1"/>
</dbReference>
<evidence type="ECO:0000256" key="2">
    <source>
        <dbReference type="ARBA" id="ARBA00022568"/>
    </source>
</evidence>
<dbReference type="Gene3D" id="1.10.238.180">
    <property type="match status" value="1"/>
</dbReference>
<dbReference type="CDD" id="cd11722">
    <property type="entry name" value="SOAR"/>
    <property type="match status" value="1"/>
</dbReference>
<feature type="transmembrane region" description="Helical" evidence="8">
    <location>
        <begin position="180"/>
        <end position="202"/>
    </location>
</feature>
<feature type="chain" id="PRO_5003287272" description="EF-hand domain-containing protein" evidence="9">
    <location>
        <begin position="26"/>
        <end position="524"/>
    </location>
</feature>
<keyword evidence="8" id="KW-0812">Transmembrane</keyword>
<dbReference type="GO" id="GO:0005246">
    <property type="term" value="F:calcium channel regulator activity"/>
    <property type="evidence" value="ECO:0007669"/>
    <property type="project" value="InterPro"/>
</dbReference>
<keyword evidence="5" id="KW-0106">Calcium</keyword>
<dbReference type="GO" id="GO:0005509">
    <property type="term" value="F:calcium ion binding"/>
    <property type="evidence" value="ECO:0007669"/>
    <property type="project" value="InterPro"/>
</dbReference>
<keyword evidence="6" id="KW-0406">Ion transport</keyword>
<dbReference type="PROSITE" id="PS50222">
    <property type="entry name" value="EF_HAND_2"/>
    <property type="match status" value="1"/>
</dbReference>
<dbReference type="InterPro" id="IPR002048">
    <property type="entry name" value="EF_hand_dom"/>
</dbReference>
<keyword evidence="12" id="KW-1185">Reference proteome</keyword>
<keyword evidence="4 9" id="KW-0732">Signal</keyword>
<dbReference type="GeneID" id="16074875"/>
<feature type="domain" description="EF-hand" evidence="10">
    <location>
        <begin position="40"/>
        <end position="75"/>
    </location>
</feature>
<proteinExistence type="predicted"/>
<organism evidence="12">
    <name type="scientific">Salpingoeca rosetta (strain ATCC 50818 / BSB-021)</name>
    <dbReference type="NCBI Taxonomy" id="946362"/>
    <lineage>
        <taxon>Eukaryota</taxon>
        <taxon>Choanoflagellata</taxon>
        <taxon>Craspedida</taxon>
        <taxon>Salpingoecidae</taxon>
        <taxon>Salpingoeca</taxon>
    </lineage>
</organism>
<evidence type="ECO:0000256" key="8">
    <source>
        <dbReference type="SAM" id="Phobius"/>
    </source>
</evidence>
<name>F2U962_SALR5</name>
<dbReference type="GO" id="GO:0051049">
    <property type="term" value="P:regulation of transport"/>
    <property type="evidence" value="ECO:0007669"/>
    <property type="project" value="UniProtKB-ARBA"/>
</dbReference>